<accession>A0A367K7G7</accession>
<evidence type="ECO:0000313" key="1">
    <source>
        <dbReference type="EMBL" id="RCH98079.1"/>
    </source>
</evidence>
<keyword evidence="2" id="KW-1185">Reference proteome</keyword>
<sequence length="141" mass="16279">MNQDEISIKDLKLIGPPASGKRSLAKELLKSRHVFYSMNIAESLPKRNLDRIDYIFIFVDMTNTNSLVLMNQLLENISPKYLATKVIIVVTKVDLTASWAFEYSELDSIVHLFHDLQIFRVNLTVKMHDGHLFIFLTILLE</sequence>
<dbReference type="Pfam" id="PF11111">
    <property type="entry name" value="CENP-M"/>
    <property type="match status" value="1"/>
</dbReference>
<protein>
    <submittedName>
        <fullName evidence="1">Uncharacterized protein</fullName>
    </submittedName>
</protein>
<dbReference type="Proteomes" id="UP000252139">
    <property type="component" value="Unassembled WGS sequence"/>
</dbReference>
<comment type="caution">
    <text evidence="1">The sequence shown here is derived from an EMBL/GenBank/DDBJ whole genome shotgun (WGS) entry which is preliminary data.</text>
</comment>
<evidence type="ECO:0000313" key="2">
    <source>
        <dbReference type="Proteomes" id="UP000252139"/>
    </source>
</evidence>
<dbReference type="SUPFAM" id="SSF52540">
    <property type="entry name" value="P-loop containing nucleoside triphosphate hydrolases"/>
    <property type="match status" value="1"/>
</dbReference>
<proteinExistence type="predicted"/>
<dbReference type="InterPro" id="IPR020987">
    <property type="entry name" value="Centromere_Cenp-M"/>
</dbReference>
<name>A0A367K7G7_RHIAZ</name>
<dbReference type="EMBL" id="PJQL01000225">
    <property type="protein sequence ID" value="RCH98079.1"/>
    <property type="molecule type" value="Genomic_DNA"/>
</dbReference>
<dbReference type="Gene3D" id="3.40.50.300">
    <property type="entry name" value="P-loop containing nucleotide triphosphate hydrolases"/>
    <property type="match status" value="1"/>
</dbReference>
<gene>
    <name evidence="1" type="ORF">CU097_008773</name>
</gene>
<dbReference type="InterPro" id="IPR027417">
    <property type="entry name" value="P-loop_NTPase"/>
</dbReference>
<dbReference type="AlphaFoldDB" id="A0A367K7G7"/>
<dbReference type="OrthoDB" id="2386686at2759"/>
<organism evidence="1 2">
    <name type="scientific">Rhizopus azygosporus</name>
    <name type="common">Rhizopus microsporus var. azygosporus</name>
    <dbReference type="NCBI Taxonomy" id="86630"/>
    <lineage>
        <taxon>Eukaryota</taxon>
        <taxon>Fungi</taxon>
        <taxon>Fungi incertae sedis</taxon>
        <taxon>Mucoromycota</taxon>
        <taxon>Mucoromycotina</taxon>
        <taxon>Mucoromycetes</taxon>
        <taxon>Mucorales</taxon>
        <taxon>Mucorineae</taxon>
        <taxon>Rhizopodaceae</taxon>
        <taxon>Rhizopus</taxon>
    </lineage>
</organism>
<reference evidence="1 2" key="1">
    <citation type="journal article" date="2018" name="G3 (Bethesda)">
        <title>Phylogenetic and Phylogenomic Definition of Rhizopus Species.</title>
        <authorList>
            <person name="Gryganskyi A.P."/>
            <person name="Golan J."/>
            <person name="Dolatabadi S."/>
            <person name="Mondo S."/>
            <person name="Robb S."/>
            <person name="Idnurm A."/>
            <person name="Muszewska A."/>
            <person name="Steczkiewicz K."/>
            <person name="Masonjones S."/>
            <person name="Liao H.L."/>
            <person name="Gajdeczka M.T."/>
            <person name="Anike F."/>
            <person name="Vuek A."/>
            <person name="Anishchenko I.M."/>
            <person name="Voigt K."/>
            <person name="de Hoog G.S."/>
            <person name="Smith M.E."/>
            <person name="Heitman J."/>
            <person name="Vilgalys R."/>
            <person name="Stajich J.E."/>
        </authorList>
    </citation>
    <scope>NUCLEOTIDE SEQUENCE [LARGE SCALE GENOMIC DNA]</scope>
    <source>
        <strain evidence="1 2">CBS 357.93</strain>
    </source>
</reference>